<protein>
    <recommendedName>
        <fullName evidence="9">Site-specific integrase</fullName>
    </recommendedName>
</protein>
<evidence type="ECO:0000256" key="1">
    <source>
        <dbReference type="ARBA" id="ARBA00008857"/>
    </source>
</evidence>
<evidence type="ECO:0000259" key="5">
    <source>
        <dbReference type="PROSITE" id="PS51898"/>
    </source>
</evidence>
<evidence type="ECO:0000313" key="8">
    <source>
        <dbReference type="Proteomes" id="UP000194885"/>
    </source>
</evidence>
<dbReference type="Pfam" id="PF00589">
    <property type="entry name" value="Phage_integrase"/>
    <property type="match status" value="1"/>
</dbReference>
<dbReference type="InterPro" id="IPR036388">
    <property type="entry name" value="WH-like_DNA-bd_sf"/>
</dbReference>
<dbReference type="RefSeq" id="WP_086323313.1">
    <property type="nucleotide sequence ID" value="NZ_NGKW01000002.1"/>
</dbReference>
<feature type="domain" description="Tyr recombinase" evidence="5">
    <location>
        <begin position="180"/>
        <end position="397"/>
    </location>
</feature>
<dbReference type="EMBL" id="NGKW01000002">
    <property type="protein sequence ID" value="OTN95215.1"/>
    <property type="molecule type" value="Genomic_DNA"/>
</dbReference>
<dbReference type="PROSITE" id="PS51898">
    <property type="entry name" value="TYR_RECOMBINASE"/>
    <property type="match status" value="1"/>
</dbReference>
<comment type="caution">
    <text evidence="7">The sequence shown here is derived from an EMBL/GenBank/DDBJ whole genome shotgun (WGS) entry which is preliminary data.</text>
</comment>
<dbReference type="SUPFAM" id="SSF46785">
    <property type="entry name" value="Winged helix' DNA-binding domain"/>
    <property type="match status" value="1"/>
</dbReference>
<dbReference type="Gene3D" id="1.10.443.10">
    <property type="entry name" value="Intergrase catalytic core"/>
    <property type="match status" value="1"/>
</dbReference>
<dbReference type="InterPro" id="IPR010998">
    <property type="entry name" value="Integrase_recombinase_N"/>
</dbReference>
<gene>
    <name evidence="7" type="ORF">A5810_001464</name>
</gene>
<dbReference type="PROSITE" id="PS51900">
    <property type="entry name" value="CB"/>
    <property type="match status" value="1"/>
</dbReference>
<evidence type="ECO:0000259" key="6">
    <source>
        <dbReference type="PROSITE" id="PS51900"/>
    </source>
</evidence>
<organism evidence="7 8">
    <name type="scientific">Enterococcus faecium</name>
    <name type="common">Streptococcus faecium</name>
    <dbReference type="NCBI Taxonomy" id="1352"/>
    <lineage>
        <taxon>Bacteria</taxon>
        <taxon>Bacillati</taxon>
        <taxon>Bacillota</taxon>
        <taxon>Bacilli</taxon>
        <taxon>Lactobacillales</taxon>
        <taxon>Enterococcaceae</taxon>
        <taxon>Enterococcus</taxon>
    </lineage>
</organism>
<comment type="similarity">
    <text evidence="1">Belongs to the 'phage' integrase family.</text>
</comment>
<accession>A0A242BI84</accession>
<dbReference type="GO" id="GO:0006310">
    <property type="term" value="P:DNA recombination"/>
    <property type="evidence" value="ECO:0007669"/>
    <property type="project" value="UniProtKB-KW"/>
</dbReference>
<dbReference type="AlphaFoldDB" id="A0A242BI84"/>
<reference evidence="7 8" key="1">
    <citation type="submission" date="2017-05" db="EMBL/GenBank/DDBJ databases">
        <title>The Genome Sequence of Enterococcus faecium 7H8_DIV0219.</title>
        <authorList>
            <consortium name="The Broad Institute Genomics Platform"/>
            <consortium name="The Broad Institute Genomic Center for Infectious Diseases"/>
            <person name="Earl A."/>
            <person name="Manson A."/>
            <person name="Schwartman J."/>
            <person name="Gilmore M."/>
            <person name="Abouelleil A."/>
            <person name="Cao P."/>
            <person name="Chapman S."/>
            <person name="Cusick C."/>
            <person name="Shea T."/>
            <person name="Young S."/>
            <person name="Neafsey D."/>
            <person name="Nusbaum C."/>
            <person name="Birren B."/>
        </authorList>
    </citation>
    <scope>NUCLEOTIDE SEQUENCE [LARGE SCALE GENOMIC DNA]</scope>
    <source>
        <strain evidence="7 8">7H8_DIV0219</strain>
    </source>
</reference>
<dbReference type="PANTHER" id="PTHR30349:SF64">
    <property type="entry name" value="PROPHAGE INTEGRASE INTD-RELATED"/>
    <property type="match status" value="1"/>
</dbReference>
<evidence type="ECO:0000256" key="3">
    <source>
        <dbReference type="ARBA" id="ARBA00023172"/>
    </source>
</evidence>
<evidence type="ECO:0000313" key="7">
    <source>
        <dbReference type="EMBL" id="OTN95215.1"/>
    </source>
</evidence>
<name>A0A242BI84_ENTFC</name>
<dbReference type="Gene3D" id="1.10.10.10">
    <property type="entry name" value="Winged helix-like DNA-binding domain superfamily/Winged helix DNA-binding domain"/>
    <property type="match status" value="1"/>
</dbReference>
<dbReference type="InterPro" id="IPR036390">
    <property type="entry name" value="WH_DNA-bd_sf"/>
</dbReference>
<sequence>MASHVKLPSGNYQCISRYTNPLTGKRTKITLTYSGSTRKAQRNAERELEDKIDRILEEYEYAQPDRILRFSQLVEKWLEHWRVGVNERTVEREILVIRRVNELIDGDVLVESITPLLLEKLLTDYQKKYDSSYSTMIHIKSTLNKIFRYAVKHRILVYSPMSVVELNLPREKKMEPKIRRKLKYLEPHELNAFLTEVKKSVNPAYYHLTLFLVNTGLRIGEAGALTVDDVDFENRRITVTKNLIQIGKGKFEYGPPKTEESERVVGLSQVALKSLIVAMEKSKQLDTRYQIKPWKSYVQTDSIFRTLNGAPVTSKSYRTFIHRIQDDLRENCESKYGFKWVKNITPHSFRFINITYLKDSEGVDPKSIQSHVGHTDLRTTMNVYAQTSNKGTTRIVNALDHWLDKDNPLDFYPEVFCSEYSTRLNKILRENIDKDVIKFTLEDFKRALGIPPEYQTRHLKNNIIQKMISDLSEEWQAFDIETIYGKMRKILGYKITYGNNLVLNGNL</sequence>
<dbReference type="CDD" id="cd01189">
    <property type="entry name" value="INT_ICEBs1_C_like"/>
    <property type="match status" value="1"/>
</dbReference>
<dbReference type="InterPro" id="IPR013762">
    <property type="entry name" value="Integrase-like_cat_sf"/>
</dbReference>
<dbReference type="GO" id="GO:0003677">
    <property type="term" value="F:DNA binding"/>
    <property type="evidence" value="ECO:0007669"/>
    <property type="project" value="UniProtKB-UniRule"/>
</dbReference>
<dbReference type="Gene3D" id="1.10.150.130">
    <property type="match status" value="1"/>
</dbReference>
<dbReference type="Proteomes" id="UP000194885">
    <property type="component" value="Unassembled WGS sequence"/>
</dbReference>
<dbReference type="InterPro" id="IPR050090">
    <property type="entry name" value="Tyrosine_recombinase_XerCD"/>
</dbReference>
<feature type="domain" description="Core-binding (CB)" evidence="6">
    <location>
        <begin position="68"/>
        <end position="151"/>
    </location>
</feature>
<keyword evidence="3" id="KW-0233">DNA recombination</keyword>
<dbReference type="Pfam" id="PF21205">
    <property type="entry name" value="Rep3_C"/>
    <property type="match status" value="1"/>
</dbReference>
<dbReference type="GO" id="GO:0015074">
    <property type="term" value="P:DNA integration"/>
    <property type="evidence" value="ECO:0007669"/>
    <property type="project" value="InterPro"/>
</dbReference>
<evidence type="ECO:0000256" key="2">
    <source>
        <dbReference type="ARBA" id="ARBA00023125"/>
    </source>
</evidence>
<dbReference type="InterPro" id="IPR002104">
    <property type="entry name" value="Integrase_catalytic"/>
</dbReference>
<keyword evidence="2 4" id="KW-0238">DNA-binding</keyword>
<dbReference type="SUPFAM" id="SSF56349">
    <property type="entry name" value="DNA breaking-rejoining enzymes"/>
    <property type="match status" value="1"/>
</dbReference>
<evidence type="ECO:0008006" key="9">
    <source>
        <dbReference type="Google" id="ProtNLM"/>
    </source>
</evidence>
<dbReference type="InterPro" id="IPR011010">
    <property type="entry name" value="DNA_brk_join_enz"/>
</dbReference>
<evidence type="ECO:0000256" key="4">
    <source>
        <dbReference type="PROSITE-ProRule" id="PRU01248"/>
    </source>
</evidence>
<dbReference type="PANTHER" id="PTHR30349">
    <property type="entry name" value="PHAGE INTEGRASE-RELATED"/>
    <property type="match status" value="1"/>
</dbReference>
<dbReference type="InterPro" id="IPR044068">
    <property type="entry name" value="CB"/>
</dbReference>
<proteinExistence type="inferred from homology"/>